<name>A0ACC2VJ53_9TREE</name>
<evidence type="ECO:0000313" key="1">
    <source>
        <dbReference type="EMBL" id="KAJ9098940.1"/>
    </source>
</evidence>
<dbReference type="EMBL" id="JASBWR010000072">
    <property type="protein sequence ID" value="KAJ9098940.1"/>
    <property type="molecule type" value="Genomic_DNA"/>
</dbReference>
<comment type="caution">
    <text evidence="1">The sequence shown here is derived from an EMBL/GenBank/DDBJ whole genome shotgun (WGS) entry which is preliminary data.</text>
</comment>
<dbReference type="Proteomes" id="UP001241377">
    <property type="component" value="Unassembled WGS sequence"/>
</dbReference>
<organism evidence="1 2">
    <name type="scientific">Naganishia cerealis</name>
    <dbReference type="NCBI Taxonomy" id="610337"/>
    <lineage>
        <taxon>Eukaryota</taxon>
        <taxon>Fungi</taxon>
        <taxon>Dikarya</taxon>
        <taxon>Basidiomycota</taxon>
        <taxon>Agaricomycotina</taxon>
        <taxon>Tremellomycetes</taxon>
        <taxon>Filobasidiales</taxon>
        <taxon>Filobasidiaceae</taxon>
        <taxon>Naganishia</taxon>
    </lineage>
</organism>
<gene>
    <name evidence="1" type="ORF">QFC19_006164</name>
</gene>
<proteinExistence type="predicted"/>
<evidence type="ECO:0000313" key="2">
    <source>
        <dbReference type="Proteomes" id="UP001241377"/>
    </source>
</evidence>
<reference evidence="1" key="1">
    <citation type="submission" date="2023-04" db="EMBL/GenBank/DDBJ databases">
        <title>Draft Genome sequencing of Naganishia species isolated from polar environments using Oxford Nanopore Technology.</title>
        <authorList>
            <person name="Leo P."/>
            <person name="Venkateswaran K."/>
        </authorList>
    </citation>
    <scope>NUCLEOTIDE SEQUENCE</scope>
    <source>
        <strain evidence="1">MNA-CCFEE 5261</strain>
    </source>
</reference>
<accession>A0ACC2VJ53</accession>
<protein>
    <submittedName>
        <fullName evidence="1">Uncharacterized protein</fullName>
    </submittedName>
</protein>
<keyword evidence="2" id="KW-1185">Reference proteome</keyword>
<sequence>MTSLTTESKESHNVDCNAPQADENADLQGDSSDSSMTQSQRKNRGSAATSNVTQSQEHSSTRQDSFVSSPRPSVTSNGSTSSDSITHGGTERAVSPSSRPTLFSRTSSSTIDIPIESTAPSSPLEVGAGEEIEGSKENNEQRAINLVPNDSYFPDVAALQRAGVLDTAQKSSSSKAENAGGDEQGLANASRSSSVFTSPDARDNTVPPPANMGTTKTSSSNSQPTSDRIPDTTVWPSSKKHGDTPIGMSVALSLTDALGFKLGDVNGKPRTETPSKVSMTKDLGKDLGYGILGASSGGQGTVSANDRKESRRPVTAPIWSSSCEHRTFSSSAPAGKQASLSQHSAARSMEDSLLESWGFTVSTPLCPPKCYPLSSPALNSVPKERYCRAGSSSSLTPQLEKEKDDARRRFSASTPPAGMAVSPRDTTFGCSLGSRNSYSFESGNGFEMDKENGVPPSRSHLESSSVQPRASSPISYSASASSANRRPSLLRDTSNESSHSEAVSSRSNTPASSRHNSGTGSDLYDPKSLWRRGSSMSAQSFATSGTSRSSGVFSIDLAEHPGKHDEGLVSPADGPRAGYDAHSSSDSHNRPSTDWQQPGEHAAEDACNPVTSHSDEPHVVPYEGIVNIVPYEEKYLISAIMEGFTLDNITVAVKSVRNGIEKPVVDDNCSISSFGSTHSGTPIVAGNQTRKTKCVHLVADRWDDGAHFERKIAFGTDADFSKGITARFDGNELQIEIPRNLRGDSLWDIDRLLGPVT</sequence>